<dbReference type="RefSeq" id="WP_012276401.1">
    <property type="nucleotide sequence ID" value="NC_010334.1"/>
</dbReference>
<reference evidence="3" key="1">
    <citation type="submission" date="2008-01" db="EMBL/GenBank/DDBJ databases">
        <title>Complete sequence of Shewanella halifaxensis HAW-EB4.</title>
        <authorList>
            <consortium name="US DOE Joint Genome Institute"/>
            <person name="Copeland A."/>
            <person name="Lucas S."/>
            <person name="Lapidus A."/>
            <person name="Glavina del Rio T."/>
            <person name="Dalin E."/>
            <person name="Tice H."/>
            <person name="Bruce D."/>
            <person name="Goodwin L."/>
            <person name="Pitluck S."/>
            <person name="Sims D."/>
            <person name="Brettin T."/>
            <person name="Detter J.C."/>
            <person name="Han C."/>
            <person name="Kuske C.R."/>
            <person name="Schmutz J."/>
            <person name="Larimer F."/>
            <person name="Land M."/>
            <person name="Hauser L."/>
            <person name="Kyrpides N."/>
            <person name="Kim E."/>
            <person name="Zhao J.-S."/>
            <person name="Richardson P."/>
        </authorList>
    </citation>
    <scope>NUCLEOTIDE SEQUENCE [LARGE SCALE GENOMIC DNA]</scope>
    <source>
        <strain evidence="3">HAW-EB4</strain>
    </source>
</reference>
<dbReference type="KEGG" id="shl:Shal_1292"/>
<sequence length="189" mass="21253">MTKKTFGFSLIELVVVLVILGVLSVIVIPRFINLHRDAKIATLKATKGSIESAFDMFSVKVDLPRSNLTRCSANLQNTLNCIVINGIEIAYTKSDKYPVFNPYRDSINQLWTIMNIDVNNDVGGPYNGKLNYEDDYDGVATTNGFWIFPSIDGGYTDIDGYKCKIHYRPYGHTHNSTNRSEVVLEIEDC</sequence>
<organism evidence="3 4">
    <name type="scientific">Shewanella halifaxensis (strain HAW-EB4)</name>
    <dbReference type="NCBI Taxonomy" id="458817"/>
    <lineage>
        <taxon>Bacteria</taxon>
        <taxon>Pseudomonadati</taxon>
        <taxon>Pseudomonadota</taxon>
        <taxon>Gammaproteobacteria</taxon>
        <taxon>Alteromonadales</taxon>
        <taxon>Shewanellaceae</taxon>
        <taxon>Shewanella</taxon>
    </lineage>
</organism>
<protein>
    <recommendedName>
        <fullName evidence="5">Methylation site containing protein</fullName>
    </recommendedName>
</protein>
<evidence type="ECO:0000256" key="2">
    <source>
        <dbReference type="SAM" id="Phobius"/>
    </source>
</evidence>
<dbReference type="eggNOG" id="COG2165">
    <property type="taxonomic scope" value="Bacteria"/>
</dbReference>
<dbReference type="Proteomes" id="UP000001317">
    <property type="component" value="Chromosome"/>
</dbReference>
<dbReference type="InterPro" id="IPR045584">
    <property type="entry name" value="Pilin-like"/>
</dbReference>
<dbReference type="NCBIfam" id="TIGR02532">
    <property type="entry name" value="IV_pilin_GFxxxE"/>
    <property type="match status" value="1"/>
</dbReference>
<dbReference type="AlphaFoldDB" id="B0TKQ8"/>
<dbReference type="Gene3D" id="3.30.700.10">
    <property type="entry name" value="Glycoprotein, Type 4 Pilin"/>
    <property type="match status" value="1"/>
</dbReference>
<evidence type="ECO:0000256" key="1">
    <source>
        <dbReference type="ARBA" id="ARBA00022481"/>
    </source>
</evidence>
<dbReference type="STRING" id="458817.Shal_1292"/>
<keyword evidence="2" id="KW-0472">Membrane</keyword>
<name>B0TKQ8_SHEHH</name>
<keyword evidence="2" id="KW-0812">Transmembrane</keyword>
<dbReference type="EMBL" id="CP000931">
    <property type="protein sequence ID" value="ABZ75860.1"/>
    <property type="molecule type" value="Genomic_DNA"/>
</dbReference>
<dbReference type="SUPFAM" id="SSF54523">
    <property type="entry name" value="Pili subunits"/>
    <property type="match status" value="1"/>
</dbReference>
<proteinExistence type="predicted"/>
<evidence type="ECO:0008006" key="5">
    <source>
        <dbReference type="Google" id="ProtNLM"/>
    </source>
</evidence>
<keyword evidence="2" id="KW-1133">Transmembrane helix</keyword>
<evidence type="ECO:0000313" key="4">
    <source>
        <dbReference type="Proteomes" id="UP000001317"/>
    </source>
</evidence>
<dbReference type="HOGENOM" id="CLU_098637_1_0_6"/>
<dbReference type="InterPro" id="IPR000983">
    <property type="entry name" value="Bac_GSPG_pilin"/>
</dbReference>
<accession>B0TKQ8</accession>
<dbReference type="InterPro" id="IPR012902">
    <property type="entry name" value="N_methyl_site"/>
</dbReference>
<dbReference type="GO" id="GO:0015627">
    <property type="term" value="C:type II protein secretion system complex"/>
    <property type="evidence" value="ECO:0007669"/>
    <property type="project" value="InterPro"/>
</dbReference>
<dbReference type="OrthoDB" id="6266130at2"/>
<dbReference type="GO" id="GO:0015628">
    <property type="term" value="P:protein secretion by the type II secretion system"/>
    <property type="evidence" value="ECO:0007669"/>
    <property type="project" value="InterPro"/>
</dbReference>
<keyword evidence="4" id="KW-1185">Reference proteome</keyword>
<dbReference type="PRINTS" id="PR00813">
    <property type="entry name" value="BCTERIALGSPG"/>
</dbReference>
<dbReference type="Pfam" id="PF07963">
    <property type="entry name" value="N_methyl"/>
    <property type="match status" value="1"/>
</dbReference>
<evidence type="ECO:0000313" key="3">
    <source>
        <dbReference type="EMBL" id="ABZ75860.1"/>
    </source>
</evidence>
<gene>
    <name evidence="3" type="ordered locus">Shal_1292</name>
</gene>
<feature type="transmembrane region" description="Helical" evidence="2">
    <location>
        <begin position="6"/>
        <end position="28"/>
    </location>
</feature>
<keyword evidence="1" id="KW-0488">Methylation</keyword>